<protein>
    <recommendedName>
        <fullName evidence="3">Protein GrpE</fullName>
    </recommendedName>
    <alternativeName>
        <fullName evidence="3">HSP-70 cofactor</fullName>
    </alternativeName>
</protein>
<dbReference type="Proteomes" id="UP000034682">
    <property type="component" value="Unassembled WGS sequence"/>
</dbReference>
<dbReference type="GO" id="GO:0042803">
    <property type="term" value="F:protein homodimerization activity"/>
    <property type="evidence" value="ECO:0007669"/>
    <property type="project" value="InterPro"/>
</dbReference>
<dbReference type="GO" id="GO:0051087">
    <property type="term" value="F:protein-folding chaperone binding"/>
    <property type="evidence" value="ECO:0007669"/>
    <property type="project" value="InterPro"/>
</dbReference>
<dbReference type="PRINTS" id="PR00773">
    <property type="entry name" value="GRPEPROTEIN"/>
</dbReference>
<dbReference type="InterPro" id="IPR013805">
    <property type="entry name" value="GrpE_CC"/>
</dbReference>
<dbReference type="Gene3D" id="2.30.22.10">
    <property type="entry name" value="Head domain of nucleotide exchange factor GrpE"/>
    <property type="match status" value="1"/>
</dbReference>
<dbReference type="GO" id="GO:0006457">
    <property type="term" value="P:protein folding"/>
    <property type="evidence" value="ECO:0007669"/>
    <property type="project" value="InterPro"/>
</dbReference>
<dbReference type="InterPro" id="IPR009012">
    <property type="entry name" value="GrpE_head"/>
</dbReference>
<dbReference type="PANTHER" id="PTHR21237">
    <property type="entry name" value="GRPE PROTEIN"/>
    <property type="match status" value="1"/>
</dbReference>
<evidence type="ECO:0000313" key="6">
    <source>
        <dbReference type="Proteomes" id="UP000034682"/>
    </source>
</evidence>
<dbReference type="GO" id="GO:0051082">
    <property type="term" value="F:unfolded protein binding"/>
    <property type="evidence" value="ECO:0007669"/>
    <property type="project" value="TreeGrafter"/>
</dbReference>
<dbReference type="InterPro" id="IPR000740">
    <property type="entry name" value="GrpE"/>
</dbReference>
<proteinExistence type="inferred from homology"/>
<dbReference type="SUPFAM" id="SSF58014">
    <property type="entry name" value="Coiled-coil domain of nucleotide exchange factor GrpE"/>
    <property type="match status" value="1"/>
</dbReference>
<evidence type="ECO:0000256" key="3">
    <source>
        <dbReference type="HAMAP-Rule" id="MF_01151"/>
    </source>
</evidence>
<accession>A0A0G1VFP4</accession>
<sequence length="140" mass="15706">MLEEEYLNGWKRAKADLINYQKDEAKRFEDVVRFSNAVIIKDLLAVLDSFASFEKNLAQPKQDAVGFLAIQSQMQDILKNHGLEKIKVTVGENFNPQFHESVGEAESELPVGVIVEEVTGGYLLNGLVIRPTKVKLSKSK</sequence>
<comment type="function">
    <text evidence="3">Participates actively in the response to hyperosmotic and heat shock by preventing the aggregation of stress-denatured proteins, in association with DnaK and GrpE. It is the nucleotide exchange factor for DnaK and may function as a thermosensor. Unfolded proteins bind initially to DnaJ; upon interaction with the DnaJ-bound protein, DnaK hydrolyzes its bound ATP, resulting in the formation of a stable complex. GrpE releases ADP from DnaK; ATP binding to DnaK triggers the release of the substrate protein, thus completing the reaction cycle. Several rounds of ATP-dependent interactions between DnaJ, DnaK and GrpE are required for fully efficient folding.</text>
</comment>
<reference evidence="5 6" key="1">
    <citation type="journal article" date="2015" name="Nature">
        <title>rRNA introns, odd ribosomes, and small enigmatic genomes across a large radiation of phyla.</title>
        <authorList>
            <person name="Brown C.T."/>
            <person name="Hug L.A."/>
            <person name="Thomas B.C."/>
            <person name="Sharon I."/>
            <person name="Castelle C.J."/>
            <person name="Singh A."/>
            <person name="Wilkins M.J."/>
            <person name="Williams K.H."/>
            <person name="Banfield J.F."/>
        </authorList>
    </citation>
    <scope>NUCLEOTIDE SEQUENCE [LARGE SCALE GENOMIC DNA]</scope>
</reference>
<name>A0A0G1VFP4_9BACT</name>
<organism evidence="5 6">
    <name type="scientific">Candidatus Giovannonibacteria bacterium GW2011_GWB1_47_6b</name>
    <dbReference type="NCBI Taxonomy" id="1618655"/>
    <lineage>
        <taxon>Bacteria</taxon>
        <taxon>Candidatus Giovannoniibacteriota</taxon>
    </lineage>
</organism>
<evidence type="ECO:0000256" key="2">
    <source>
        <dbReference type="ARBA" id="ARBA00023186"/>
    </source>
</evidence>
<comment type="similarity">
    <text evidence="1 3 4">Belongs to the GrpE family.</text>
</comment>
<evidence type="ECO:0000256" key="1">
    <source>
        <dbReference type="ARBA" id="ARBA00009054"/>
    </source>
</evidence>
<dbReference type="EMBL" id="LCOK01000009">
    <property type="protein sequence ID" value="KKU76988.1"/>
    <property type="molecule type" value="Genomic_DNA"/>
</dbReference>
<dbReference type="AlphaFoldDB" id="A0A0G1VFP4"/>
<gene>
    <name evidence="3" type="primary">grpE</name>
    <name evidence="5" type="ORF">UY02_C0009G0017</name>
</gene>
<dbReference type="GO" id="GO:0000774">
    <property type="term" value="F:adenyl-nucleotide exchange factor activity"/>
    <property type="evidence" value="ECO:0007669"/>
    <property type="project" value="InterPro"/>
</dbReference>
<dbReference type="CDD" id="cd00446">
    <property type="entry name" value="GrpE"/>
    <property type="match status" value="1"/>
</dbReference>
<dbReference type="PANTHER" id="PTHR21237:SF23">
    <property type="entry name" value="GRPE PROTEIN HOMOLOG, MITOCHONDRIAL"/>
    <property type="match status" value="1"/>
</dbReference>
<evidence type="ECO:0000313" key="5">
    <source>
        <dbReference type="EMBL" id="KKU76988.1"/>
    </source>
</evidence>
<comment type="caution">
    <text evidence="5">The sequence shown here is derived from an EMBL/GenBank/DDBJ whole genome shotgun (WGS) entry which is preliminary data.</text>
</comment>
<keyword evidence="3" id="KW-0346">Stress response</keyword>
<dbReference type="Gene3D" id="3.90.20.20">
    <property type="match status" value="1"/>
</dbReference>
<keyword evidence="2 3" id="KW-0143">Chaperone</keyword>
<comment type="subcellular location">
    <subcellularLocation>
        <location evidence="3">Cytoplasm</location>
    </subcellularLocation>
</comment>
<evidence type="ECO:0000256" key="4">
    <source>
        <dbReference type="RuleBase" id="RU004478"/>
    </source>
</evidence>
<dbReference type="HAMAP" id="MF_01151">
    <property type="entry name" value="GrpE"/>
    <property type="match status" value="1"/>
</dbReference>
<dbReference type="SUPFAM" id="SSF51064">
    <property type="entry name" value="Head domain of nucleotide exchange factor GrpE"/>
    <property type="match status" value="1"/>
</dbReference>
<comment type="subunit">
    <text evidence="3">Homodimer.</text>
</comment>
<dbReference type="Pfam" id="PF01025">
    <property type="entry name" value="GrpE"/>
    <property type="match status" value="1"/>
</dbReference>
<keyword evidence="3" id="KW-0963">Cytoplasm</keyword>
<dbReference type="GO" id="GO:0005737">
    <property type="term" value="C:cytoplasm"/>
    <property type="evidence" value="ECO:0007669"/>
    <property type="project" value="UniProtKB-SubCell"/>
</dbReference>